<protein>
    <submittedName>
        <fullName evidence="1">Uncharacterized protein</fullName>
    </submittedName>
</protein>
<gene>
    <name evidence="1" type="ORF">L9F63_017760</name>
</gene>
<organism evidence="1 2">
    <name type="scientific">Diploptera punctata</name>
    <name type="common">Pacific beetle cockroach</name>
    <dbReference type="NCBI Taxonomy" id="6984"/>
    <lineage>
        <taxon>Eukaryota</taxon>
        <taxon>Metazoa</taxon>
        <taxon>Ecdysozoa</taxon>
        <taxon>Arthropoda</taxon>
        <taxon>Hexapoda</taxon>
        <taxon>Insecta</taxon>
        <taxon>Pterygota</taxon>
        <taxon>Neoptera</taxon>
        <taxon>Polyneoptera</taxon>
        <taxon>Dictyoptera</taxon>
        <taxon>Blattodea</taxon>
        <taxon>Blaberoidea</taxon>
        <taxon>Blaberidae</taxon>
        <taxon>Diplopterinae</taxon>
        <taxon>Diploptera</taxon>
    </lineage>
</organism>
<feature type="non-terminal residue" evidence="1">
    <location>
        <position position="1"/>
    </location>
</feature>
<feature type="non-terminal residue" evidence="1">
    <location>
        <position position="110"/>
    </location>
</feature>
<dbReference type="Proteomes" id="UP001233999">
    <property type="component" value="Unassembled WGS sequence"/>
</dbReference>
<name>A0AAD7ZYV8_DIPPU</name>
<reference evidence="1" key="1">
    <citation type="journal article" date="2023" name="IScience">
        <title>Live-bearing cockroach genome reveals convergent evolutionary mechanisms linked to viviparity in insects and beyond.</title>
        <authorList>
            <person name="Fouks B."/>
            <person name="Harrison M.C."/>
            <person name="Mikhailova A.A."/>
            <person name="Marchal E."/>
            <person name="English S."/>
            <person name="Carruthers M."/>
            <person name="Jennings E.C."/>
            <person name="Chiamaka E.L."/>
            <person name="Frigard R.A."/>
            <person name="Pippel M."/>
            <person name="Attardo G.M."/>
            <person name="Benoit J.B."/>
            <person name="Bornberg-Bauer E."/>
            <person name="Tobe S.S."/>
        </authorList>
    </citation>
    <scope>NUCLEOTIDE SEQUENCE</scope>
    <source>
        <strain evidence="1">Stay&amp;Tobe</strain>
    </source>
</reference>
<reference evidence="1" key="2">
    <citation type="submission" date="2023-05" db="EMBL/GenBank/DDBJ databases">
        <authorList>
            <person name="Fouks B."/>
        </authorList>
    </citation>
    <scope>NUCLEOTIDE SEQUENCE</scope>
    <source>
        <strain evidence="1">Stay&amp;Tobe</strain>
        <tissue evidence="1">Testes</tissue>
    </source>
</reference>
<accession>A0AAD7ZYV8</accession>
<evidence type="ECO:0000313" key="2">
    <source>
        <dbReference type="Proteomes" id="UP001233999"/>
    </source>
</evidence>
<dbReference type="EMBL" id="JASPKZ010005294">
    <property type="protein sequence ID" value="KAJ9588946.1"/>
    <property type="molecule type" value="Genomic_DNA"/>
</dbReference>
<sequence length="110" mass="12699">SKGTTHSSVVIITTFHCLLYTLQLYGRTCHIPNLKNFISQTLLLNHTLVVLGLVSCKLWKSVELEAVRCCHILRRVKTARNTFRPMREQKRTGLPQNRHENIEYGCSLYS</sequence>
<comment type="caution">
    <text evidence="1">The sequence shown here is derived from an EMBL/GenBank/DDBJ whole genome shotgun (WGS) entry which is preliminary data.</text>
</comment>
<evidence type="ECO:0000313" key="1">
    <source>
        <dbReference type="EMBL" id="KAJ9588946.1"/>
    </source>
</evidence>
<keyword evidence="2" id="KW-1185">Reference proteome</keyword>
<dbReference type="AlphaFoldDB" id="A0AAD7ZYV8"/>
<proteinExistence type="predicted"/>